<evidence type="ECO:0000259" key="1">
    <source>
        <dbReference type="Pfam" id="PF13456"/>
    </source>
</evidence>
<gene>
    <name evidence="2" type="ORF">V6N12_003126</name>
</gene>
<comment type="caution">
    <text evidence="2">The sequence shown here is derived from an EMBL/GenBank/DDBJ whole genome shotgun (WGS) entry which is preliminary data.</text>
</comment>
<evidence type="ECO:0000313" key="3">
    <source>
        <dbReference type="Proteomes" id="UP001472677"/>
    </source>
</evidence>
<keyword evidence="3" id="KW-1185">Reference proteome</keyword>
<feature type="domain" description="RNase H type-1" evidence="1">
    <location>
        <begin position="6"/>
        <end position="73"/>
    </location>
</feature>
<name>A0ABR2EB00_9ROSI</name>
<dbReference type="Proteomes" id="UP001472677">
    <property type="component" value="Unassembled WGS sequence"/>
</dbReference>
<protein>
    <recommendedName>
        <fullName evidence="1">RNase H type-1 domain-containing protein</fullName>
    </recommendedName>
</protein>
<reference evidence="2 3" key="1">
    <citation type="journal article" date="2024" name="G3 (Bethesda)">
        <title>Genome assembly of Hibiscus sabdariffa L. provides insights into metabolisms of medicinal natural products.</title>
        <authorList>
            <person name="Kim T."/>
        </authorList>
    </citation>
    <scope>NUCLEOTIDE SEQUENCE [LARGE SCALE GENOMIC DNA]</scope>
    <source>
        <strain evidence="2">TK-2024</strain>
        <tissue evidence="2">Old leaves</tissue>
    </source>
</reference>
<dbReference type="EMBL" id="JBBPBM010000017">
    <property type="protein sequence ID" value="KAK8556731.1"/>
    <property type="molecule type" value="Genomic_DNA"/>
</dbReference>
<evidence type="ECO:0000313" key="2">
    <source>
        <dbReference type="EMBL" id="KAK8556731.1"/>
    </source>
</evidence>
<sequence length="87" mass="9446">MGLIMAASTYQHFAVTYSFIAEAKACEIAISFAIELGFRKIQVEGDSLSAIKKILSEVADKSILSPIVCDIKSKKEKEIIPINPNTG</sequence>
<proteinExistence type="predicted"/>
<dbReference type="InterPro" id="IPR002156">
    <property type="entry name" value="RNaseH_domain"/>
</dbReference>
<dbReference type="Pfam" id="PF13456">
    <property type="entry name" value="RVT_3"/>
    <property type="match status" value="1"/>
</dbReference>
<organism evidence="2 3">
    <name type="scientific">Hibiscus sabdariffa</name>
    <name type="common">roselle</name>
    <dbReference type="NCBI Taxonomy" id="183260"/>
    <lineage>
        <taxon>Eukaryota</taxon>
        <taxon>Viridiplantae</taxon>
        <taxon>Streptophyta</taxon>
        <taxon>Embryophyta</taxon>
        <taxon>Tracheophyta</taxon>
        <taxon>Spermatophyta</taxon>
        <taxon>Magnoliopsida</taxon>
        <taxon>eudicotyledons</taxon>
        <taxon>Gunneridae</taxon>
        <taxon>Pentapetalae</taxon>
        <taxon>rosids</taxon>
        <taxon>malvids</taxon>
        <taxon>Malvales</taxon>
        <taxon>Malvaceae</taxon>
        <taxon>Malvoideae</taxon>
        <taxon>Hibiscus</taxon>
    </lineage>
</organism>
<accession>A0ABR2EB00</accession>